<dbReference type="Proteomes" id="UP000050961">
    <property type="component" value="Unassembled WGS sequence"/>
</dbReference>
<dbReference type="Gene3D" id="3.90.70.10">
    <property type="entry name" value="Cysteine proteinases"/>
    <property type="match status" value="1"/>
</dbReference>
<evidence type="ECO:0000259" key="2">
    <source>
        <dbReference type="Pfam" id="PF13529"/>
    </source>
</evidence>
<dbReference type="STRING" id="1423806.FD15_GL000725"/>
<evidence type="ECO:0000313" key="4">
    <source>
        <dbReference type="Proteomes" id="UP000050961"/>
    </source>
</evidence>
<dbReference type="eggNOG" id="COG4990">
    <property type="taxonomic scope" value="Bacteria"/>
</dbReference>
<dbReference type="CDD" id="cd02549">
    <property type="entry name" value="Peptidase_C39A"/>
    <property type="match status" value="1"/>
</dbReference>
<sequence length="283" mass="32121">MLLVTIENYYHWKWLYYCEWRGQKLKRHQKGMLGPVLVIIVLLGAGTYLGGLALTGNLQKLPFVSDVDHIMNESLSNEDQKEKKVNHVKMNVPLLNQLDDPTLYNGCEVTSLAMLLNYYDINVTKNELGDKIKTVPMNYENGQHGNPHVGFVGDVTGAEPGLGVYHGPIMDLAEKYTDNAKDLSGQKFDKVIEKLEEGHPVWTITTATFAPVDDFQDWDTPQGKMKITFSEHSVVITGFDRKSNLVYINNPYGQKNQAVNWNDFEEAYNQMGKQAVYIDTKKE</sequence>
<dbReference type="PANTHER" id="PTHR37806:SF1">
    <property type="entry name" value="PEPTIDASE C39-LIKE DOMAIN-CONTAINING PROTEIN"/>
    <property type="match status" value="1"/>
</dbReference>
<dbReference type="PANTHER" id="PTHR37806">
    <property type="entry name" value="LMO0724 PROTEIN"/>
    <property type="match status" value="1"/>
</dbReference>
<dbReference type="EMBL" id="AYZF01000008">
    <property type="protein sequence ID" value="KRN07152.1"/>
    <property type="molecule type" value="Genomic_DNA"/>
</dbReference>
<comment type="caution">
    <text evidence="3">The sequence shown here is derived from an EMBL/GenBank/DDBJ whole genome shotgun (WGS) entry which is preliminary data.</text>
</comment>
<evidence type="ECO:0000313" key="3">
    <source>
        <dbReference type="EMBL" id="KRN07152.1"/>
    </source>
</evidence>
<evidence type="ECO:0000256" key="1">
    <source>
        <dbReference type="SAM" id="Phobius"/>
    </source>
</evidence>
<organism evidence="3 4">
    <name type="scientific">Liquorilactobacillus sucicola DSM 21376 = JCM 15457</name>
    <dbReference type="NCBI Taxonomy" id="1423806"/>
    <lineage>
        <taxon>Bacteria</taxon>
        <taxon>Bacillati</taxon>
        <taxon>Bacillota</taxon>
        <taxon>Bacilli</taxon>
        <taxon>Lactobacillales</taxon>
        <taxon>Lactobacillaceae</taxon>
        <taxon>Liquorilactobacillus</taxon>
    </lineage>
</organism>
<accession>A0A0R2DT60</accession>
<dbReference type="InterPro" id="IPR039563">
    <property type="entry name" value="Peptidase_C39_single_dom"/>
</dbReference>
<dbReference type="Pfam" id="PF13529">
    <property type="entry name" value="Peptidase_C39_2"/>
    <property type="match status" value="1"/>
</dbReference>
<dbReference type="InterPro" id="IPR039564">
    <property type="entry name" value="Peptidase_C39-like"/>
</dbReference>
<keyword evidence="4" id="KW-1185">Reference proteome</keyword>
<keyword evidence="1" id="KW-0472">Membrane</keyword>
<keyword evidence="1" id="KW-0812">Transmembrane</keyword>
<proteinExistence type="predicted"/>
<feature type="domain" description="Peptidase C39-like" evidence="2">
    <location>
        <begin position="91"/>
        <end position="252"/>
    </location>
</feature>
<gene>
    <name evidence="3" type="ORF">FD15_GL000725</name>
</gene>
<protein>
    <submittedName>
        <fullName evidence="3">YvpB like protein</fullName>
    </submittedName>
</protein>
<reference evidence="3 4" key="1">
    <citation type="journal article" date="2015" name="Genome Announc.">
        <title>Expanding the biotechnology potential of lactobacilli through comparative genomics of 213 strains and associated genera.</title>
        <authorList>
            <person name="Sun Z."/>
            <person name="Harris H.M."/>
            <person name="McCann A."/>
            <person name="Guo C."/>
            <person name="Argimon S."/>
            <person name="Zhang W."/>
            <person name="Yang X."/>
            <person name="Jeffery I.B."/>
            <person name="Cooney J.C."/>
            <person name="Kagawa T.F."/>
            <person name="Liu W."/>
            <person name="Song Y."/>
            <person name="Salvetti E."/>
            <person name="Wrobel A."/>
            <person name="Rasinkangas P."/>
            <person name="Parkhill J."/>
            <person name="Rea M.C."/>
            <person name="O'Sullivan O."/>
            <person name="Ritari J."/>
            <person name="Douillard F.P."/>
            <person name="Paul Ross R."/>
            <person name="Yang R."/>
            <person name="Briner A.E."/>
            <person name="Felis G.E."/>
            <person name="de Vos W.M."/>
            <person name="Barrangou R."/>
            <person name="Klaenhammer T.R."/>
            <person name="Caufield P.W."/>
            <person name="Cui Y."/>
            <person name="Zhang H."/>
            <person name="O'Toole P.W."/>
        </authorList>
    </citation>
    <scope>NUCLEOTIDE SEQUENCE [LARGE SCALE GENOMIC DNA]</scope>
    <source>
        <strain evidence="3 4">DSM 21376</strain>
    </source>
</reference>
<feature type="transmembrane region" description="Helical" evidence="1">
    <location>
        <begin position="31"/>
        <end position="54"/>
    </location>
</feature>
<keyword evidence="1" id="KW-1133">Transmembrane helix</keyword>
<dbReference type="AlphaFoldDB" id="A0A0R2DT60"/>
<name>A0A0R2DT60_9LACO</name>
<dbReference type="PATRIC" id="fig|1423806.3.peg.737"/>